<dbReference type="GeneID" id="98646096"/>
<dbReference type="SUPFAM" id="SSF54001">
    <property type="entry name" value="Cysteine proteinases"/>
    <property type="match status" value="1"/>
</dbReference>
<organism evidence="2 3">
    <name type="scientific">Gimesia maris</name>
    <dbReference type="NCBI Taxonomy" id="122"/>
    <lineage>
        <taxon>Bacteria</taxon>
        <taxon>Pseudomonadati</taxon>
        <taxon>Planctomycetota</taxon>
        <taxon>Planctomycetia</taxon>
        <taxon>Planctomycetales</taxon>
        <taxon>Planctomycetaceae</taxon>
        <taxon>Gimesia</taxon>
    </lineage>
</organism>
<dbReference type="Gene3D" id="3.10.620.30">
    <property type="match status" value="1"/>
</dbReference>
<keyword evidence="3" id="KW-1185">Reference proteome</keyword>
<evidence type="ECO:0000313" key="3">
    <source>
        <dbReference type="Proteomes" id="UP000322887"/>
    </source>
</evidence>
<accession>A0ABX5YIY3</accession>
<dbReference type="PANTHER" id="PTHR33490">
    <property type="entry name" value="BLR5614 PROTEIN-RELATED"/>
    <property type="match status" value="1"/>
</dbReference>
<proteinExistence type="predicted"/>
<reference evidence="2 3" key="1">
    <citation type="submission" date="2019-08" db="EMBL/GenBank/DDBJ databases">
        <title>Deep-cultivation of Planctomycetes and their phenomic and genomic characterization uncovers novel biology.</title>
        <authorList>
            <person name="Wiegand S."/>
            <person name="Jogler M."/>
            <person name="Boedeker C."/>
            <person name="Pinto D."/>
            <person name="Vollmers J."/>
            <person name="Rivas-Marin E."/>
            <person name="Kohn T."/>
            <person name="Peeters S.H."/>
            <person name="Heuer A."/>
            <person name="Rast P."/>
            <person name="Oberbeckmann S."/>
            <person name="Bunk B."/>
            <person name="Jeske O."/>
            <person name="Meyerdierks A."/>
            <person name="Storesund J.E."/>
            <person name="Kallscheuer N."/>
            <person name="Luecker S."/>
            <person name="Lage O.M."/>
            <person name="Pohl T."/>
            <person name="Merkel B.J."/>
            <person name="Hornburger P."/>
            <person name="Mueller R.-W."/>
            <person name="Bruemmer F."/>
            <person name="Labrenz M."/>
            <person name="Spormann A.M."/>
            <person name="Op den Camp H."/>
            <person name="Overmann J."/>
            <person name="Amann R."/>
            <person name="Jetten M.S.M."/>
            <person name="Mascher T."/>
            <person name="Medema M.H."/>
            <person name="Devos D.P."/>
            <person name="Kaster A.-K."/>
            <person name="Ovreas L."/>
            <person name="Rohde M."/>
            <person name="Galperin M.Y."/>
            <person name="Jogler C."/>
        </authorList>
    </citation>
    <scope>NUCLEOTIDE SEQUENCE [LARGE SCALE GENOMIC DNA]</scope>
    <source>
        <strain evidence="2 3">DSM 8797</strain>
    </source>
</reference>
<dbReference type="EMBL" id="CP042910">
    <property type="protein sequence ID" value="QEG15623.1"/>
    <property type="molecule type" value="Genomic_DNA"/>
</dbReference>
<dbReference type="RefSeq" id="WP_149302504.1">
    <property type="nucleotide sequence ID" value="NZ_CP042910.1"/>
</dbReference>
<dbReference type="InterPro" id="IPR002931">
    <property type="entry name" value="Transglutaminase-like"/>
</dbReference>
<name>A0ABX5YIY3_9PLAN</name>
<dbReference type="Proteomes" id="UP000322887">
    <property type="component" value="Chromosome"/>
</dbReference>
<sequence>MCHYKSYSYLFVFFLIINLVPRTTIPAEISSPLKPDTAYTAKKSEPVTHEVEFSIIVTPPYHCKLLKVWVPVPQSDTAQKIEDSLFSTFPKNVEPQISSEPIYGNRFACFEFHEPHGAQIITHRFQAKVWNLNWQLEPETVTTVSNWPDQFAPYLTPQSIEDQQQFQQVLKQIGNASEKKSSGLTQAMNWIDQNLTYDHINASLQADANHALSKRRGHCSDYHGLCATMGRAMGYPTRVTYGLALYPQNSPSHCKMEAFLPPYGWVSYDISETQKLVKSIQSSSDLTPQQKQNFITAARQRLRSGFRENSWLLLTKGTDYELAPPAAKPVRIVRTAYVEADGVALPEPDPANINQREFSWMTSHRYTADRPFKKPFKDLSTLNRD</sequence>
<dbReference type="PANTHER" id="PTHR33490:SF6">
    <property type="entry name" value="SLL1049 PROTEIN"/>
    <property type="match status" value="1"/>
</dbReference>
<dbReference type="SMART" id="SM00460">
    <property type="entry name" value="TGc"/>
    <property type="match status" value="1"/>
</dbReference>
<protein>
    <submittedName>
        <fullName evidence="2">Transglutaminase-like superfamily protein</fullName>
    </submittedName>
</protein>
<feature type="domain" description="Transglutaminase-like" evidence="1">
    <location>
        <begin position="211"/>
        <end position="272"/>
    </location>
</feature>
<evidence type="ECO:0000259" key="1">
    <source>
        <dbReference type="SMART" id="SM00460"/>
    </source>
</evidence>
<gene>
    <name evidence="2" type="ORF">GmarT_14650</name>
</gene>
<dbReference type="Pfam" id="PF01841">
    <property type="entry name" value="Transglut_core"/>
    <property type="match status" value="1"/>
</dbReference>
<evidence type="ECO:0000313" key="2">
    <source>
        <dbReference type="EMBL" id="QEG15623.1"/>
    </source>
</evidence>
<dbReference type="InterPro" id="IPR038765">
    <property type="entry name" value="Papain-like_cys_pep_sf"/>
</dbReference>